<gene>
    <name evidence="3" type="ORF">CCAM_LOCUS37619</name>
</gene>
<evidence type="ECO:0000313" key="3">
    <source>
        <dbReference type="EMBL" id="VFQ95843.1"/>
    </source>
</evidence>
<organism evidence="3 4">
    <name type="scientific">Cuscuta campestris</name>
    <dbReference type="NCBI Taxonomy" id="132261"/>
    <lineage>
        <taxon>Eukaryota</taxon>
        <taxon>Viridiplantae</taxon>
        <taxon>Streptophyta</taxon>
        <taxon>Embryophyta</taxon>
        <taxon>Tracheophyta</taxon>
        <taxon>Spermatophyta</taxon>
        <taxon>Magnoliopsida</taxon>
        <taxon>eudicotyledons</taxon>
        <taxon>Gunneridae</taxon>
        <taxon>Pentapetalae</taxon>
        <taxon>asterids</taxon>
        <taxon>lamiids</taxon>
        <taxon>Solanales</taxon>
        <taxon>Convolvulaceae</taxon>
        <taxon>Cuscuteae</taxon>
        <taxon>Cuscuta</taxon>
        <taxon>Cuscuta subgen. Grammica</taxon>
        <taxon>Cuscuta sect. Cleistogrammica</taxon>
    </lineage>
</organism>
<evidence type="ECO:0000313" key="4">
    <source>
        <dbReference type="Proteomes" id="UP000595140"/>
    </source>
</evidence>
<reference evidence="3 4" key="1">
    <citation type="submission" date="2018-04" db="EMBL/GenBank/DDBJ databases">
        <authorList>
            <person name="Vogel A."/>
        </authorList>
    </citation>
    <scope>NUCLEOTIDE SEQUENCE [LARGE SCALE GENOMIC DNA]</scope>
</reference>
<feature type="compositionally biased region" description="Basic and acidic residues" evidence="2">
    <location>
        <begin position="86"/>
        <end position="95"/>
    </location>
</feature>
<dbReference type="AlphaFoldDB" id="A0A484N408"/>
<keyword evidence="1" id="KW-0175">Coiled coil</keyword>
<feature type="coiled-coil region" evidence="1">
    <location>
        <begin position="18"/>
        <end position="48"/>
    </location>
</feature>
<dbReference type="EMBL" id="OOIL02005790">
    <property type="protein sequence ID" value="VFQ95843.1"/>
    <property type="molecule type" value="Genomic_DNA"/>
</dbReference>
<sequence>MRKWVELKGSIGGRKSLRIDEKEKYAAIENEIREVKRLQVEHGQMLQKILDRLDRHVDDGTRAGFKKCDGNVEGTQIGLSEGMEESGDKSGKGNEAKLQSNMEKRRTNGEENDNNIELNKSENEVVEKESLCVAGYKFELAETQYDEDVLAELDVIERNTVESQQNEKEGVGKKEDVVMADEVGVSHVGGVIHVEMADATEPQMVNVDTENALKKRTYGE</sequence>
<keyword evidence="4" id="KW-1185">Reference proteome</keyword>
<proteinExistence type="predicted"/>
<feature type="region of interest" description="Disordered" evidence="2">
    <location>
        <begin position="63"/>
        <end position="122"/>
    </location>
</feature>
<evidence type="ECO:0000256" key="1">
    <source>
        <dbReference type="SAM" id="Coils"/>
    </source>
</evidence>
<accession>A0A484N408</accession>
<protein>
    <submittedName>
        <fullName evidence="3">Uncharacterized protein</fullName>
    </submittedName>
</protein>
<name>A0A484N408_9ASTE</name>
<dbReference type="Proteomes" id="UP000595140">
    <property type="component" value="Unassembled WGS sequence"/>
</dbReference>
<evidence type="ECO:0000256" key="2">
    <source>
        <dbReference type="SAM" id="MobiDB-lite"/>
    </source>
</evidence>